<proteinExistence type="predicted"/>
<dbReference type="EMBL" id="AP022606">
    <property type="protein sequence ID" value="BBZ11713.1"/>
    <property type="molecule type" value="Genomic_DNA"/>
</dbReference>
<reference evidence="2 3" key="1">
    <citation type="journal article" date="2019" name="Emerg. Microbes Infect.">
        <title>Comprehensive subspecies identification of 175 nontuberculous mycobacteria species based on 7547 genomic profiles.</title>
        <authorList>
            <person name="Matsumoto Y."/>
            <person name="Kinjo T."/>
            <person name="Motooka D."/>
            <person name="Nabeya D."/>
            <person name="Jung N."/>
            <person name="Uechi K."/>
            <person name="Horii T."/>
            <person name="Iida T."/>
            <person name="Fujita J."/>
            <person name="Nakamura S."/>
        </authorList>
    </citation>
    <scope>NUCLEOTIDE SEQUENCE [LARGE SCALE GENOMIC DNA]</scope>
    <source>
        <strain evidence="2 3">JCM 12687</strain>
    </source>
</reference>
<keyword evidence="1" id="KW-0472">Membrane</keyword>
<gene>
    <name evidence="2" type="ORF">MBRA_19080</name>
</gene>
<feature type="transmembrane region" description="Helical" evidence="1">
    <location>
        <begin position="123"/>
        <end position="138"/>
    </location>
</feature>
<dbReference type="Proteomes" id="UP000467379">
    <property type="component" value="Chromosome"/>
</dbReference>
<keyword evidence="1" id="KW-0812">Transmembrane</keyword>
<evidence type="ECO:0000256" key="1">
    <source>
        <dbReference type="SAM" id="Phobius"/>
    </source>
</evidence>
<feature type="transmembrane region" description="Helical" evidence="1">
    <location>
        <begin position="100"/>
        <end position="117"/>
    </location>
</feature>
<organism evidence="2 3">
    <name type="scientific">Mycobacterium branderi</name>
    <dbReference type="NCBI Taxonomy" id="43348"/>
    <lineage>
        <taxon>Bacteria</taxon>
        <taxon>Bacillati</taxon>
        <taxon>Actinomycetota</taxon>
        <taxon>Actinomycetes</taxon>
        <taxon>Mycobacteriales</taxon>
        <taxon>Mycobacteriaceae</taxon>
        <taxon>Mycobacterium</taxon>
    </lineage>
</organism>
<sequence length="196" mass="20667">MISCAARIRMDAPYGLRYNAFKERKAGKLPHVRVWTGAGSSDRVLTADMLREVALPVLAVAAIVAYADVRTPLGLPGHRGLVWLSMLVAVALATRRPETVIAVGAAATTATLALHVAAGPWGAARYLAAAVLLYAVAARRRPCLVVLAAAPIHLVALAGSVVSIERAAFHLVFGLTAGLLGWAIAFGMGRRREWVS</sequence>
<evidence type="ECO:0000313" key="3">
    <source>
        <dbReference type="Proteomes" id="UP000467379"/>
    </source>
</evidence>
<accession>A0ABN6B549</accession>
<name>A0ABN6B549_9MYCO</name>
<keyword evidence="1" id="KW-1133">Transmembrane helix</keyword>
<evidence type="ECO:0000313" key="2">
    <source>
        <dbReference type="EMBL" id="BBZ11713.1"/>
    </source>
</evidence>
<protein>
    <submittedName>
        <fullName evidence="2">Uncharacterized protein</fullName>
    </submittedName>
</protein>
<keyword evidence="3" id="KW-1185">Reference proteome</keyword>
<feature type="transmembrane region" description="Helical" evidence="1">
    <location>
        <begin position="143"/>
        <end position="162"/>
    </location>
</feature>
<feature type="transmembrane region" description="Helical" evidence="1">
    <location>
        <begin position="168"/>
        <end position="188"/>
    </location>
</feature>